<evidence type="ECO:0000256" key="8">
    <source>
        <dbReference type="ARBA" id="ARBA00023034"/>
    </source>
</evidence>
<dbReference type="GO" id="GO:0006886">
    <property type="term" value="P:intracellular protein transport"/>
    <property type="evidence" value="ECO:0007669"/>
    <property type="project" value="TreeGrafter"/>
</dbReference>
<dbReference type="Pfam" id="PF03635">
    <property type="entry name" value="Vps35"/>
    <property type="match status" value="1"/>
</dbReference>
<dbReference type="Gene3D" id="1.25.40.660">
    <property type="entry name" value="Vacuolar protein sorting-associated protein 35, helical subcomplex Vps35-C"/>
    <property type="match status" value="1"/>
</dbReference>
<dbReference type="FunFam" id="1.25.40.660:FF:000003">
    <property type="entry name" value="Vacuolar protein sorting-associated protein 35"/>
    <property type="match status" value="1"/>
</dbReference>
<dbReference type="Proteomes" id="UP000189580">
    <property type="component" value="Chromosome d"/>
</dbReference>
<feature type="region of interest" description="Disordered" evidence="10">
    <location>
        <begin position="210"/>
        <end position="234"/>
    </location>
</feature>
<proteinExistence type="inferred from homology"/>
<feature type="compositionally biased region" description="Basic and acidic residues" evidence="10">
    <location>
        <begin position="40"/>
        <end position="59"/>
    </location>
</feature>
<gene>
    <name evidence="11" type="primary">VPS35</name>
    <name evidence="11" type="ORF">AWJ20_4837</name>
</gene>
<keyword evidence="9" id="KW-0472">Membrane</keyword>
<feature type="compositionally biased region" description="Acidic residues" evidence="10">
    <location>
        <begin position="1"/>
        <end position="10"/>
    </location>
</feature>
<comment type="subcellular location">
    <subcellularLocation>
        <location evidence="3">Cytoplasm</location>
    </subcellularLocation>
    <subcellularLocation>
        <location evidence="2">Golgi apparatus membrane</location>
    </subcellularLocation>
    <subcellularLocation>
        <location evidence="1">Membrane</location>
        <topology evidence="1">Peripheral membrane protein</topology>
    </subcellularLocation>
</comment>
<dbReference type="KEGG" id="slb:AWJ20_4837"/>
<accession>A0A167EBZ7</accession>
<keyword evidence="7" id="KW-0653">Protein transport</keyword>
<dbReference type="GO" id="GO:0030906">
    <property type="term" value="C:retromer, cargo-selective complex"/>
    <property type="evidence" value="ECO:0007669"/>
    <property type="project" value="InterPro"/>
</dbReference>
<evidence type="ECO:0000256" key="2">
    <source>
        <dbReference type="ARBA" id="ARBA00004394"/>
    </source>
</evidence>
<evidence type="ECO:0000256" key="1">
    <source>
        <dbReference type="ARBA" id="ARBA00004170"/>
    </source>
</evidence>
<keyword evidence="12" id="KW-1185">Reference proteome</keyword>
<evidence type="ECO:0000256" key="7">
    <source>
        <dbReference type="ARBA" id="ARBA00022927"/>
    </source>
</evidence>
<evidence type="ECO:0000313" key="12">
    <source>
        <dbReference type="Proteomes" id="UP000189580"/>
    </source>
</evidence>
<evidence type="ECO:0000256" key="5">
    <source>
        <dbReference type="ARBA" id="ARBA00022448"/>
    </source>
</evidence>
<evidence type="ECO:0000256" key="10">
    <source>
        <dbReference type="SAM" id="MobiDB-lite"/>
    </source>
</evidence>
<dbReference type="GO" id="GO:0005770">
    <property type="term" value="C:late endosome"/>
    <property type="evidence" value="ECO:0007669"/>
    <property type="project" value="TreeGrafter"/>
</dbReference>
<dbReference type="EMBL" id="CP014502">
    <property type="protein sequence ID" value="ANB13886.1"/>
    <property type="molecule type" value="Genomic_DNA"/>
</dbReference>
<keyword evidence="8" id="KW-0333">Golgi apparatus</keyword>
<feature type="region of interest" description="Disordered" evidence="10">
    <location>
        <begin position="1"/>
        <end position="59"/>
    </location>
</feature>
<dbReference type="PANTHER" id="PTHR11099:SF0">
    <property type="entry name" value="VACUOLAR PROTEIN SORTING-ASSOCIATED PROTEIN 35"/>
    <property type="match status" value="1"/>
</dbReference>
<organism evidence="11 12">
    <name type="scientific">Sugiyamaella lignohabitans</name>
    <dbReference type="NCBI Taxonomy" id="796027"/>
    <lineage>
        <taxon>Eukaryota</taxon>
        <taxon>Fungi</taxon>
        <taxon>Dikarya</taxon>
        <taxon>Ascomycota</taxon>
        <taxon>Saccharomycotina</taxon>
        <taxon>Dipodascomycetes</taxon>
        <taxon>Dipodascales</taxon>
        <taxon>Trichomonascaceae</taxon>
        <taxon>Sugiyamaella</taxon>
    </lineage>
</organism>
<dbReference type="InterPro" id="IPR042491">
    <property type="entry name" value="Vps35_C"/>
</dbReference>
<keyword evidence="5" id="KW-0813">Transport</keyword>
<dbReference type="PANTHER" id="PTHR11099">
    <property type="entry name" value="VACUOLAR SORTING PROTEIN 35"/>
    <property type="match status" value="1"/>
</dbReference>
<evidence type="ECO:0000256" key="9">
    <source>
        <dbReference type="ARBA" id="ARBA00023136"/>
    </source>
</evidence>
<evidence type="ECO:0000256" key="3">
    <source>
        <dbReference type="ARBA" id="ARBA00004496"/>
    </source>
</evidence>
<keyword evidence="6" id="KW-0963">Cytoplasm</keyword>
<dbReference type="RefSeq" id="XP_018736363.1">
    <property type="nucleotide sequence ID" value="XM_018881934.1"/>
</dbReference>
<dbReference type="GO" id="GO:0000139">
    <property type="term" value="C:Golgi membrane"/>
    <property type="evidence" value="ECO:0007669"/>
    <property type="project" value="UniProtKB-SubCell"/>
</dbReference>
<dbReference type="AlphaFoldDB" id="A0A167EBZ7"/>
<sequence length="543" mass="60711">MKELEQDDDGDVTKKLGDVTIGDSQESKPVGDNQTESETGDDKPKATSEDESEGKDNGSGENLFEKFWSHFNSLVQAHPDLPLPDKTALLLGIAKLSLNWYPDRKDYIDRILQYVATIQQQLHADKEAAVNVQELLLSLINFYPDFLTVLSIPGYQPLLSSQPISTQQAIAGSVINAVLKQSKKITELDDVKGVFELVSIVIKDGTASAGHSTEFPPGGTSTKKQTASTPDISNDSEEIVADQSKLAQLVHLVYNKNPDVHAKLLAAAKKALSDGGMRIKYTYPAVVTSAFKLVRRYQRRKSDSEKAAKIGSSFKFIHRLIDELYNSGRSELALRLYVNVASLADQVNAEEASYEFFAEAFTVYEESVSDSRAQFQALCIIAGALQSTRNFTADNYDTLVSKCALHASKLLKKPDQCRAVYLASHLWWAVEIPGRTEEELFRDDKRVLECLQRSLRVADACMDVAVSVELFVEILNRYIYYFDHGNSAVTVRYINGLINLIQTNLNNNADEKISDSPRKHFERTLEYITQQKSVDDKFQEIVW</sequence>
<feature type="compositionally biased region" description="Polar residues" evidence="10">
    <location>
        <begin position="219"/>
        <end position="233"/>
    </location>
</feature>
<name>A0A167EBZ7_9ASCO</name>
<dbReference type="GO" id="GO:0005829">
    <property type="term" value="C:cytosol"/>
    <property type="evidence" value="ECO:0007669"/>
    <property type="project" value="GOC"/>
</dbReference>
<dbReference type="OrthoDB" id="10258141at2759"/>
<reference evidence="11 12" key="1">
    <citation type="submission" date="2016-02" db="EMBL/GenBank/DDBJ databases">
        <title>Complete genome sequence and transcriptome regulation of the pentose utilising yeast Sugiyamaella lignohabitans.</title>
        <authorList>
            <person name="Bellasio M."/>
            <person name="Peymann A."/>
            <person name="Valli M."/>
            <person name="Sipitzky M."/>
            <person name="Graf A."/>
            <person name="Sauer M."/>
            <person name="Marx H."/>
            <person name="Mattanovich D."/>
        </authorList>
    </citation>
    <scope>NUCLEOTIDE SEQUENCE [LARGE SCALE GENOMIC DNA]</scope>
    <source>
        <strain evidence="11 12">CBS 10342</strain>
    </source>
</reference>
<protein>
    <submittedName>
        <fullName evidence="11">Vps35p</fullName>
    </submittedName>
</protein>
<dbReference type="InterPro" id="IPR005378">
    <property type="entry name" value="Vps35"/>
</dbReference>
<evidence type="ECO:0000256" key="4">
    <source>
        <dbReference type="ARBA" id="ARBA00006536"/>
    </source>
</evidence>
<comment type="similarity">
    <text evidence="4">Belongs to the VPS35 family.</text>
</comment>
<dbReference type="GO" id="GO:0042147">
    <property type="term" value="P:retrograde transport, endosome to Golgi"/>
    <property type="evidence" value="ECO:0007669"/>
    <property type="project" value="InterPro"/>
</dbReference>
<evidence type="ECO:0000313" key="11">
    <source>
        <dbReference type="EMBL" id="ANB13886.1"/>
    </source>
</evidence>
<evidence type="ECO:0000256" key="6">
    <source>
        <dbReference type="ARBA" id="ARBA00022490"/>
    </source>
</evidence>
<dbReference type="GeneID" id="30037012"/>